<evidence type="ECO:0000313" key="7">
    <source>
        <dbReference type="Proteomes" id="UP000829069"/>
    </source>
</evidence>
<feature type="domain" description="Maltokinase N-terminal cap" evidence="5">
    <location>
        <begin position="20"/>
        <end position="104"/>
    </location>
</feature>
<keyword evidence="3" id="KW-0418">Kinase</keyword>
<evidence type="ECO:0000259" key="5">
    <source>
        <dbReference type="Pfam" id="PF18085"/>
    </source>
</evidence>
<evidence type="ECO:0000313" key="6">
    <source>
        <dbReference type="EMBL" id="UNK45731.1"/>
    </source>
</evidence>
<evidence type="ECO:0000256" key="4">
    <source>
        <dbReference type="ARBA" id="ARBA00022840"/>
    </source>
</evidence>
<evidence type="ECO:0000256" key="2">
    <source>
        <dbReference type="ARBA" id="ARBA00022741"/>
    </source>
</evidence>
<gene>
    <name evidence="6" type="ORF">MNQ99_17730</name>
</gene>
<dbReference type="InterPro" id="IPR040999">
    <property type="entry name" value="Mak_N_cap"/>
</dbReference>
<keyword evidence="4" id="KW-0067">ATP-binding</keyword>
<organism evidence="6 7">
    <name type="scientific">Arthrobacter sulfonylureivorans</name>
    <dbReference type="NCBI Taxonomy" id="2486855"/>
    <lineage>
        <taxon>Bacteria</taxon>
        <taxon>Bacillati</taxon>
        <taxon>Actinomycetota</taxon>
        <taxon>Actinomycetes</taxon>
        <taxon>Micrococcales</taxon>
        <taxon>Micrococcaceae</taxon>
        <taxon>Arthrobacter</taxon>
    </lineage>
</organism>
<keyword evidence="1" id="KW-0808">Transferase</keyword>
<evidence type="ECO:0000256" key="1">
    <source>
        <dbReference type="ARBA" id="ARBA00022679"/>
    </source>
</evidence>
<evidence type="ECO:0000256" key="3">
    <source>
        <dbReference type="ARBA" id="ARBA00022777"/>
    </source>
</evidence>
<dbReference type="Proteomes" id="UP000829069">
    <property type="component" value="Chromosome"/>
</dbReference>
<keyword evidence="2" id="KW-0547">Nucleotide-binding</keyword>
<keyword evidence="7" id="KW-1185">Reference proteome</keyword>
<sequence length="207" mass="21623">MAIIYDAVLNPSKQDLLKAWLPEQPWFQELGADAAELEHLGAFRFDDPAGEVGMETHLLSAAGQVLHVPLTYRGAPLPGAEEFLAGTMEHSVLGDRWIYDACADPVYATALATAIVQGGSGAEQFLDVDGKLEPLTGAIPVRGSGGAGGIVPDITTAVPTTSDSVTTIDAGPLTLTVYRIPDPSEHPGAKLICTMPGQPPLILASAR</sequence>
<proteinExistence type="predicted"/>
<protein>
    <recommendedName>
        <fullName evidence="5">Maltokinase N-terminal cap domain-containing protein</fullName>
    </recommendedName>
</protein>
<dbReference type="NCBIfam" id="NF047744">
    <property type="entry name" value="CG0192_rel"/>
    <property type="match status" value="1"/>
</dbReference>
<dbReference type="EMBL" id="CP093326">
    <property type="protein sequence ID" value="UNK45731.1"/>
    <property type="molecule type" value="Genomic_DNA"/>
</dbReference>
<reference evidence="6 7" key="1">
    <citation type="submission" date="2022-03" db="EMBL/GenBank/DDBJ databases">
        <title>Isotopic signatures of nitrous oxide derived from detoxification processes.</title>
        <authorList>
            <person name="Behrendt U."/>
            <person name="Buchen C."/>
            <person name="Well R."/>
            <person name="Ulrich A."/>
            <person name="Rohe L."/>
            <person name="Kolb S."/>
            <person name="Schloter M."/>
            <person name="Horn M.A."/>
            <person name="Augustin J."/>
        </authorList>
    </citation>
    <scope>NUCLEOTIDE SEQUENCE [LARGE SCALE GENOMIC DNA]</scope>
    <source>
        <strain evidence="6 7">S4-C24</strain>
    </source>
</reference>
<accession>A0ABY3W8B7</accession>
<dbReference type="RefSeq" id="WP_241913913.1">
    <property type="nucleotide sequence ID" value="NZ_CP093326.1"/>
</dbReference>
<dbReference type="Pfam" id="PF18085">
    <property type="entry name" value="Mak_N_cap"/>
    <property type="match status" value="1"/>
</dbReference>
<name>A0ABY3W8B7_9MICC</name>